<proteinExistence type="predicted"/>
<dbReference type="PANTHER" id="PTHR47332">
    <property type="entry name" value="SET DOMAIN-CONTAINING PROTEIN 5"/>
    <property type="match status" value="1"/>
</dbReference>
<feature type="compositionally biased region" description="Polar residues" evidence="1">
    <location>
        <begin position="164"/>
        <end position="173"/>
    </location>
</feature>
<name>A0A5D3AWC9_9TREE</name>
<feature type="compositionally biased region" description="Basic residues" evidence="1">
    <location>
        <begin position="335"/>
        <end position="349"/>
    </location>
</feature>
<evidence type="ECO:0000256" key="1">
    <source>
        <dbReference type="SAM" id="MobiDB-lite"/>
    </source>
</evidence>
<dbReference type="Proteomes" id="UP000322245">
    <property type="component" value="Unassembled WGS sequence"/>
</dbReference>
<feature type="compositionally biased region" description="Basic and acidic residues" evidence="1">
    <location>
        <begin position="136"/>
        <end position="148"/>
    </location>
</feature>
<dbReference type="InterPro" id="IPR046341">
    <property type="entry name" value="SET_dom_sf"/>
</dbReference>
<dbReference type="EMBL" id="NIDF01000047">
    <property type="protein sequence ID" value="TYJ55048.1"/>
    <property type="molecule type" value="Genomic_DNA"/>
</dbReference>
<evidence type="ECO:0000313" key="3">
    <source>
        <dbReference type="Proteomes" id="UP000322245"/>
    </source>
</evidence>
<sequence length="701" mass="76787">MPRLPHLIGSYDLSLFYNPHEDTSTPSAPSPDINQDLITSWPTLGPADDAGASTGTGGNGTSKRRSSSPKSFLRRRVDLFPPDGVNHTTTRRSTHPATTAQSAESADISTSLPADASPISQLPPIPCSFIPDVAEQPEKMYTDSKGESSKSGSLKKTHLDGHGASTSLDSQPVSVNLPSHILSTGKQTTVQPLPSPSAAAIDGDTLPDHPSLERLSIAERGQTQAQGAGEEEVESIMGLEKGALGVVKEPGCDTTEDEYPPESSSRPAIAARSKASDTRTINLAGDHNTRPETIITSSADVDPMAASPPCTAVTEKPDGKSSDLTPAQPKLSPNQKKRQKKKTAGARKKAGMERNETGFWWRYGSSSGSSETDTLLSRRAIPKGHVFLWDHPVTFLQPGFDVNAANAMYDSIADKPEHKARVDGLRRSEGREREDDSVYGKLMDNSLALQYPAGWRVVLEHIPFLKVSCDPNANYVWDAQRRRGQLVALKNIPDNTPLTIRTQEGLKSSHHRQKKFTEMRITCHCAFCHRTTEQHKHSDRNRFNIALLNRAMHTGLSSPSSSSSSSLPALLKNIEQTLLLMSTEGFVELYHDAFKYGLAVCAACEDEESAREWAKGVRDTACLGQSQVVGGWEEAGRMVEDPKRHEQWGQRGGWEEGWGPSREVILKTIGEFDFDEWEKEMKEKPLGEYAYLPDFEDEKAE</sequence>
<protein>
    <recommendedName>
        <fullName evidence="4">SET domain-containing protein</fullName>
    </recommendedName>
</protein>
<accession>A0A5D3AWC9</accession>
<dbReference type="AlphaFoldDB" id="A0A5D3AWC9"/>
<dbReference type="SUPFAM" id="SSF82199">
    <property type="entry name" value="SET domain"/>
    <property type="match status" value="1"/>
</dbReference>
<keyword evidence="3" id="KW-1185">Reference proteome</keyword>
<evidence type="ECO:0008006" key="4">
    <source>
        <dbReference type="Google" id="ProtNLM"/>
    </source>
</evidence>
<comment type="caution">
    <text evidence="2">The sequence shown here is derived from an EMBL/GenBank/DDBJ whole genome shotgun (WGS) entry which is preliminary data.</text>
</comment>
<feature type="region of interest" description="Disordered" evidence="1">
    <location>
        <begin position="242"/>
        <end position="351"/>
    </location>
</feature>
<evidence type="ECO:0000313" key="2">
    <source>
        <dbReference type="EMBL" id="TYJ55048.1"/>
    </source>
</evidence>
<organism evidence="2 3">
    <name type="scientific">Cryptococcus floricola</name>
    <dbReference type="NCBI Taxonomy" id="2591691"/>
    <lineage>
        <taxon>Eukaryota</taxon>
        <taxon>Fungi</taxon>
        <taxon>Dikarya</taxon>
        <taxon>Basidiomycota</taxon>
        <taxon>Agaricomycotina</taxon>
        <taxon>Tremellomycetes</taxon>
        <taxon>Tremellales</taxon>
        <taxon>Cryptococcaceae</taxon>
        <taxon>Cryptococcus</taxon>
    </lineage>
</organism>
<reference evidence="2 3" key="1">
    <citation type="submission" date="2017-05" db="EMBL/GenBank/DDBJ databases">
        <title>The Genome Sequence of Tsuchiyaea wingfieldii DSM 27421.</title>
        <authorList>
            <person name="Cuomo C."/>
            <person name="Passer A."/>
            <person name="Billmyre B."/>
            <person name="Heitman J."/>
        </authorList>
    </citation>
    <scope>NUCLEOTIDE SEQUENCE [LARGE SCALE GENOMIC DNA]</scope>
    <source>
        <strain evidence="2 3">DSM 27421</strain>
    </source>
</reference>
<dbReference type="InterPro" id="IPR053185">
    <property type="entry name" value="SET_domain_protein"/>
</dbReference>
<dbReference type="PANTHER" id="PTHR47332:SF4">
    <property type="entry name" value="SET DOMAIN-CONTAINING PROTEIN 5"/>
    <property type="match status" value="1"/>
</dbReference>
<feature type="compositionally biased region" description="Polar residues" evidence="1">
    <location>
        <begin position="24"/>
        <end position="42"/>
    </location>
</feature>
<feature type="region of interest" description="Disordered" evidence="1">
    <location>
        <begin position="21"/>
        <end position="173"/>
    </location>
</feature>
<gene>
    <name evidence="2" type="ORF">B9479_004271</name>
</gene>
<dbReference type="Gene3D" id="2.170.270.10">
    <property type="entry name" value="SET domain"/>
    <property type="match status" value="1"/>
</dbReference>
<feature type="compositionally biased region" description="Polar residues" evidence="1">
    <location>
        <begin position="101"/>
        <end position="112"/>
    </location>
</feature>
<feature type="region of interest" description="Disordered" evidence="1">
    <location>
        <begin position="186"/>
        <end position="210"/>
    </location>
</feature>